<feature type="compositionally biased region" description="Low complexity" evidence="1">
    <location>
        <begin position="16"/>
        <end position="28"/>
    </location>
</feature>
<reference evidence="2 3" key="1">
    <citation type="journal article" date="2024" name="Science">
        <title>Giant polyketide synthase enzymes in the biosynthesis of giant marine polyether toxins.</title>
        <authorList>
            <person name="Fallon T.R."/>
            <person name="Shende V.V."/>
            <person name="Wierzbicki I.H."/>
            <person name="Pendleton A.L."/>
            <person name="Watervoot N.F."/>
            <person name="Auber R.P."/>
            <person name="Gonzalez D.J."/>
            <person name="Wisecaver J.H."/>
            <person name="Moore B.S."/>
        </authorList>
    </citation>
    <scope>NUCLEOTIDE SEQUENCE [LARGE SCALE GENOMIC DNA]</scope>
    <source>
        <strain evidence="2 3">12B1</strain>
    </source>
</reference>
<evidence type="ECO:0000313" key="3">
    <source>
        <dbReference type="Proteomes" id="UP001515480"/>
    </source>
</evidence>
<comment type="caution">
    <text evidence="2">The sequence shown here is derived from an EMBL/GenBank/DDBJ whole genome shotgun (WGS) entry which is preliminary data.</text>
</comment>
<dbReference type="Proteomes" id="UP001515480">
    <property type="component" value="Unassembled WGS sequence"/>
</dbReference>
<keyword evidence="3" id="KW-1185">Reference proteome</keyword>
<sequence>MWSSRPRCTPPPPPALSRSARSGSGSPLDTRRRYASSGAVAQRQEDLVHPLVGGELLVEGVQYVAQLERAPRLRSVEACVGGGEGKEGKAERRGEGRGRLRGEGRGGEG</sequence>
<dbReference type="EMBL" id="JBGBPQ010000005">
    <property type="protein sequence ID" value="KAL1524084.1"/>
    <property type="molecule type" value="Genomic_DNA"/>
</dbReference>
<protein>
    <submittedName>
        <fullName evidence="2">Uncharacterized protein</fullName>
    </submittedName>
</protein>
<feature type="region of interest" description="Disordered" evidence="1">
    <location>
        <begin position="80"/>
        <end position="109"/>
    </location>
</feature>
<evidence type="ECO:0000313" key="2">
    <source>
        <dbReference type="EMBL" id="KAL1524084.1"/>
    </source>
</evidence>
<dbReference type="AlphaFoldDB" id="A0AB34JPS3"/>
<gene>
    <name evidence="2" type="ORF">AB1Y20_018994</name>
</gene>
<feature type="compositionally biased region" description="Basic and acidic residues" evidence="1">
    <location>
        <begin position="84"/>
        <end position="109"/>
    </location>
</feature>
<accession>A0AB34JPS3</accession>
<organism evidence="2 3">
    <name type="scientific">Prymnesium parvum</name>
    <name type="common">Toxic golden alga</name>
    <dbReference type="NCBI Taxonomy" id="97485"/>
    <lineage>
        <taxon>Eukaryota</taxon>
        <taxon>Haptista</taxon>
        <taxon>Haptophyta</taxon>
        <taxon>Prymnesiophyceae</taxon>
        <taxon>Prymnesiales</taxon>
        <taxon>Prymnesiaceae</taxon>
        <taxon>Prymnesium</taxon>
    </lineage>
</organism>
<name>A0AB34JPS3_PRYPA</name>
<feature type="region of interest" description="Disordered" evidence="1">
    <location>
        <begin position="1"/>
        <end position="46"/>
    </location>
</feature>
<proteinExistence type="predicted"/>
<evidence type="ECO:0000256" key="1">
    <source>
        <dbReference type="SAM" id="MobiDB-lite"/>
    </source>
</evidence>